<evidence type="ECO:0000256" key="4">
    <source>
        <dbReference type="ARBA" id="ARBA00023242"/>
    </source>
</evidence>
<reference evidence="7" key="1">
    <citation type="submission" date="2023-01" db="EMBL/GenBank/DDBJ databases">
        <title>Exophiala dermititidis isolated from Cystic Fibrosis Patient.</title>
        <authorList>
            <person name="Kurbessoian T."/>
            <person name="Crocker A."/>
            <person name="Murante D."/>
            <person name="Hogan D.A."/>
            <person name="Stajich J.E."/>
        </authorList>
    </citation>
    <scope>NUCLEOTIDE SEQUENCE</scope>
    <source>
        <strain evidence="7">Ex8</strain>
    </source>
</reference>
<dbReference type="Pfam" id="PF15511">
    <property type="entry name" value="CENP-T_C"/>
    <property type="match status" value="1"/>
</dbReference>
<feature type="domain" description="CENP-T/Histone H4 histone fold" evidence="6">
    <location>
        <begin position="57"/>
        <end position="133"/>
    </location>
</feature>
<dbReference type="SUPFAM" id="SSF47113">
    <property type="entry name" value="Histone-fold"/>
    <property type="match status" value="1"/>
</dbReference>
<protein>
    <recommendedName>
        <fullName evidence="6">CENP-T/Histone H4 histone fold domain-containing protein</fullName>
    </recommendedName>
</protein>
<evidence type="ECO:0000313" key="8">
    <source>
        <dbReference type="Proteomes" id="UP001161757"/>
    </source>
</evidence>
<feature type="compositionally biased region" description="Acidic residues" evidence="5">
    <location>
        <begin position="1"/>
        <end position="20"/>
    </location>
</feature>
<dbReference type="GO" id="GO:0005694">
    <property type="term" value="C:chromosome"/>
    <property type="evidence" value="ECO:0007669"/>
    <property type="project" value="UniProtKB-SubCell"/>
</dbReference>
<keyword evidence="3" id="KW-0158">Chromosome</keyword>
<dbReference type="InterPro" id="IPR009072">
    <property type="entry name" value="Histone-fold"/>
</dbReference>
<dbReference type="AlphaFoldDB" id="A0AAN6ENL8"/>
<comment type="caution">
    <text evidence="7">The sequence shown here is derived from an EMBL/GenBank/DDBJ whole genome shotgun (WGS) entry which is preliminary data.</text>
</comment>
<dbReference type="InterPro" id="IPR035425">
    <property type="entry name" value="CENP-T/H4_C"/>
</dbReference>
<dbReference type="EMBL" id="JAJGCB010000024">
    <property type="protein sequence ID" value="KAJ8987521.1"/>
    <property type="molecule type" value="Genomic_DNA"/>
</dbReference>
<dbReference type="GO" id="GO:0005634">
    <property type="term" value="C:nucleus"/>
    <property type="evidence" value="ECO:0007669"/>
    <property type="project" value="UniProtKB-SubCell"/>
</dbReference>
<sequence>MADAGDETDWEDESDSESETETEHQGGSNVDLDILRGRMDGNIMAAMSHHAHLIAGSVFPLALIKRLAESAMMVHFNRKYRIHKEALRVLRHGIEFHIIQMLAATGILAQHARRSTIRLDDMILAAFLLNRARDDADDE</sequence>
<comment type="subcellular location">
    <subcellularLocation>
        <location evidence="2">Chromosome</location>
    </subcellularLocation>
    <subcellularLocation>
        <location evidence="1">Nucleus</location>
    </subcellularLocation>
</comment>
<gene>
    <name evidence="7" type="ORF">HRR80_008422</name>
</gene>
<evidence type="ECO:0000259" key="6">
    <source>
        <dbReference type="Pfam" id="PF15511"/>
    </source>
</evidence>
<dbReference type="GO" id="GO:0046982">
    <property type="term" value="F:protein heterodimerization activity"/>
    <property type="evidence" value="ECO:0007669"/>
    <property type="project" value="InterPro"/>
</dbReference>
<evidence type="ECO:0000256" key="3">
    <source>
        <dbReference type="ARBA" id="ARBA00022454"/>
    </source>
</evidence>
<evidence type="ECO:0000313" key="7">
    <source>
        <dbReference type="EMBL" id="KAJ8987521.1"/>
    </source>
</evidence>
<dbReference type="Gene3D" id="1.10.20.10">
    <property type="entry name" value="Histone, subunit A"/>
    <property type="match status" value="1"/>
</dbReference>
<accession>A0AAN6ENL8</accession>
<dbReference type="Proteomes" id="UP001161757">
    <property type="component" value="Unassembled WGS sequence"/>
</dbReference>
<organism evidence="7 8">
    <name type="scientific">Exophiala dermatitidis</name>
    <name type="common">Black yeast-like fungus</name>
    <name type="synonym">Wangiella dermatitidis</name>
    <dbReference type="NCBI Taxonomy" id="5970"/>
    <lineage>
        <taxon>Eukaryota</taxon>
        <taxon>Fungi</taxon>
        <taxon>Dikarya</taxon>
        <taxon>Ascomycota</taxon>
        <taxon>Pezizomycotina</taxon>
        <taxon>Eurotiomycetes</taxon>
        <taxon>Chaetothyriomycetidae</taxon>
        <taxon>Chaetothyriales</taxon>
        <taxon>Herpotrichiellaceae</taxon>
        <taxon>Exophiala</taxon>
    </lineage>
</organism>
<evidence type="ECO:0000256" key="2">
    <source>
        <dbReference type="ARBA" id="ARBA00004286"/>
    </source>
</evidence>
<name>A0AAN6ENL8_EXODE</name>
<keyword evidence="4" id="KW-0539">Nucleus</keyword>
<evidence type="ECO:0000256" key="5">
    <source>
        <dbReference type="SAM" id="MobiDB-lite"/>
    </source>
</evidence>
<evidence type="ECO:0000256" key="1">
    <source>
        <dbReference type="ARBA" id="ARBA00004123"/>
    </source>
</evidence>
<feature type="region of interest" description="Disordered" evidence="5">
    <location>
        <begin position="1"/>
        <end position="32"/>
    </location>
</feature>
<proteinExistence type="predicted"/>